<reference evidence="1" key="1">
    <citation type="submission" date="2022-03" db="EMBL/GenBank/DDBJ databases">
        <authorList>
            <person name="Alioto T."/>
            <person name="Alioto T."/>
            <person name="Gomez Garrido J."/>
        </authorList>
    </citation>
    <scope>NUCLEOTIDE SEQUENCE</scope>
</reference>
<sequence length="93" mass="10030">LLDDPFDLKLPAEKADLTTLESHCCSVDTTGTTPKGRSDSKDLLKCWLVSGEGSSPTLFSDGEWSDDDSEKAEELQEAMKCIGPLGHTPTDSQ</sequence>
<keyword evidence="2" id="KW-1185">Reference proteome</keyword>
<dbReference type="AlphaFoldDB" id="A0AAD1W9Y1"/>
<name>A0AAD1W9Y1_PELCU</name>
<organism evidence="1 2">
    <name type="scientific">Pelobates cultripes</name>
    <name type="common">Western spadefoot toad</name>
    <dbReference type="NCBI Taxonomy" id="61616"/>
    <lineage>
        <taxon>Eukaryota</taxon>
        <taxon>Metazoa</taxon>
        <taxon>Chordata</taxon>
        <taxon>Craniata</taxon>
        <taxon>Vertebrata</taxon>
        <taxon>Euteleostomi</taxon>
        <taxon>Amphibia</taxon>
        <taxon>Batrachia</taxon>
        <taxon>Anura</taxon>
        <taxon>Pelobatoidea</taxon>
        <taxon>Pelobatidae</taxon>
        <taxon>Pelobates</taxon>
    </lineage>
</organism>
<evidence type="ECO:0000313" key="1">
    <source>
        <dbReference type="EMBL" id="CAH2294513.1"/>
    </source>
</evidence>
<evidence type="ECO:0000313" key="2">
    <source>
        <dbReference type="Proteomes" id="UP001295444"/>
    </source>
</evidence>
<protein>
    <submittedName>
        <fullName evidence="1">Uncharacterized protein</fullName>
    </submittedName>
</protein>
<proteinExistence type="predicted"/>
<gene>
    <name evidence="1" type="ORF">PECUL_23A062518</name>
</gene>
<feature type="non-terminal residue" evidence="1">
    <location>
        <position position="93"/>
    </location>
</feature>
<dbReference type="Proteomes" id="UP001295444">
    <property type="component" value="Chromosome 05"/>
</dbReference>
<accession>A0AAD1W9Y1</accession>
<feature type="non-terminal residue" evidence="1">
    <location>
        <position position="1"/>
    </location>
</feature>
<dbReference type="EMBL" id="OW240916">
    <property type="protein sequence ID" value="CAH2294513.1"/>
    <property type="molecule type" value="Genomic_DNA"/>
</dbReference>